<dbReference type="SUPFAM" id="SSF50249">
    <property type="entry name" value="Nucleic acid-binding proteins"/>
    <property type="match status" value="1"/>
</dbReference>
<evidence type="ECO:0000259" key="5">
    <source>
        <dbReference type="PROSITE" id="PS50160"/>
    </source>
</evidence>
<reference evidence="6 7" key="1">
    <citation type="submission" date="2020-04" db="EMBL/GenBank/DDBJ databases">
        <title>Draft Genome Sequence of Streptomyces morookaense DSM 40503, an 8-azaguanine-producing strain.</title>
        <authorList>
            <person name="Qi J."/>
            <person name="Gao J.-M."/>
        </authorList>
    </citation>
    <scope>NUCLEOTIDE SEQUENCE [LARGE SCALE GENOMIC DNA]</scope>
    <source>
        <strain evidence="6 7">DSM 40503</strain>
    </source>
</reference>
<dbReference type="Pfam" id="PF01068">
    <property type="entry name" value="DNA_ligase_A_M"/>
    <property type="match status" value="1"/>
</dbReference>
<evidence type="ECO:0000256" key="1">
    <source>
        <dbReference type="ARBA" id="ARBA00007572"/>
    </source>
</evidence>
<dbReference type="InterPro" id="IPR050191">
    <property type="entry name" value="ATP-dep_DNA_ligase"/>
</dbReference>
<dbReference type="InterPro" id="IPR012309">
    <property type="entry name" value="DNA_ligase_ATP-dep_C"/>
</dbReference>
<dbReference type="SUPFAM" id="SSF56091">
    <property type="entry name" value="DNA ligase/mRNA capping enzyme, catalytic domain"/>
    <property type="match status" value="1"/>
</dbReference>
<gene>
    <name evidence="6" type="ORF">HG542_03200</name>
</gene>
<dbReference type="InterPro" id="IPR012310">
    <property type="entry name" value="DNA_ligase_ATP-dep_cent"/>
</dbReference>
<protein>
    <recommendedName>
        <fullName evidence="2">DNA ligase (ATP)</fullName>
        <ecNumber evidence="2">6.5.1.1</ecNumber>
    </recommendedName>
</protein>
<keyword evidence="7" id="KW-1185">Reference proteome</keyword>
<dbReference type="EMBL" id="JABBXF010000005">
    <property type="protein sequence ID" value="NVK76662.1"/>
    <property type="molecule type" value="Genomic_DNA"/>
</dbReference>
<comment type="similarity">
    <text evidence="1">Belongs to the ATP-dependent DNA ligase family.</text>
</comment>
<dbReference type="GO" id="GO:0006310">
    <property type="term" value="P:DNA recombination"/>
    <property type="evidence" value="ECO:0007669"/>
    <property type="project" value="InterPro"/>
</dbReference>
<dbReference type="GO" id="GO:0006281">
    <property type="term" value="P:DNA repair"/>
    <property type="evidence" value="ECO:0007669"/>
    <property type="project" value="InterPro"/>
</dbReference>
<dbReference type="RefSeq" id="WP_171078464.1">
    <property type="nucleotide sequence ID" value="NZ_BNBU01000001.1"/>
</dbReference>
<dbReference type="PANTHER" id="PTHR45674:SF4">
    <property type="entry name" value="DNA LIGASE 1"/>
    <property type="match status" value="1"/>
</dbReference>
<organism evidence="6 7">
    <name type="scientific">Streptomyces morookaense</name>
    <name type="common">Streptoverticillium morookaense</name>
    <dbReference type="NCBI Taxonomy" id="1970"/>
    <lineage>
        <taxon>Bacteria</taxon>
        <taxon>Bacillati</taxon>
        <taxon>Actinomycetota</taxon>
        <taxon>Actinomycetes</taxon>
        <taxon>Kitasatosporales</taxon>
        <taxon>Streptomycetaceae</taxon>
        <taxon>Streptomyces</taxon>
    </lineage>
</organism>
<evidence type="ECO:0000256" key="2">
    <source>
        <dbReference type="ARBA" id="ARBA00012727"/>
    </source>
</evidence>
<dbReference type="InterPro" id="IPR012340">
    <property type="entry name" value="NA-bd_OB-fold"/>
</dbReference>
<dbReference type="Pfam" id="PF04679">
    <property type="entry name" value="DNA_ligase_A_C"/>
    <property type="match status" value="1"/>
</dbReference>
<proteinExistence type="inferred from homology"/>
<dbReference type="Gene3D" id="2.40.50.140">
    <property type="entry name" value="Nucleic acid-binding proteins"/>
    <property type="match status" value="1"/>
</dbReference>
<dbReference type="AlphaFoldDB" id="A0A7Y7B0H8"/>
<dbReference type="Gene3D" id="3.30.1490.70">
    <property type="match status" value="1"/>
</dbReference>
<dbReference type="Proteomes" id="UP000587462">
    <property type="component" value="Unassembled WGS sequence"/>
</dbReference>
<feature type="domain" description="ATP-dependent DNA ligase family profile" evidence="5">
    <location>
        <begin position="124"/>
        <end position="214"/>
    </location>
</feature>
<evidence type="ECO:0000256" key="3">
    <source>
        <dbReference type="ARBA" id="ARBA00022598"/>
    </source>
</evidence>
<comment type="caution">
    <text evidence="6">The sequence shown here is derived from an EMBL/GenBank/DDBJ whole genome shotgun (WGS) entry which is preliminary data.</text>
</comment>
<dbReference type="CDD" id="cd07971">
    <property type="entry name" value="OBF_DNA_ligase_LigD"/>
    <property type="match status" value="1"/>
</dbReference>
<evidence type="ECO:0000313" key="7">
    <source>
        <dbReference type="Proteomes" id="UP000587462"/>
    </source>
</evidence>
<name>A0A7Y7B0H8_STRMO</name>
<dbReference type="GO" id="GO:0005524">
    <property type="term" value="F:ATP binding"/>
    <property type="evidence" value="ECO:0007669"/>
    <property type="project" value="InterPro"/>
</dbReference>
<dbReference type="Gene3D" id="3.30.470.30">
    <property type="entry name" value="DNA ligase/mRNA capping enzyme"/>
    <property type="match status" value="1"/>
</dbReference>
<accession>A0A7Y7B0H8</accession>
<evidence type="ECO:0000313" key="6">
    <source>
        <dbReference type="EMBL" id="NVK76662.1"/>
    </source>
</evidence>
<dbReference type="PROSITE" id="PS50160">
    <property type="entry name" value="DNA_LIGASE_A3"/>
    <property type="match status" value="1"/>
</dbReference>
<sequence length="334" mass="36910">MVKPGPLDRLTPAQLARLRSAPEQDTAHPMLAVPSERRAFGAGWLFERKLDGVRLLAARRAGKVRLVSRTGQAAGGAYPELADALDAQDCGDFTVDGEVVALSRGRTDFARLQQRMQITDPAVARASKVRVVYYLFDLLSLNGVDTTGLPLHTRKALLRDVLDLRPPLRFTTHRTGDAGALLDEACARGWEGLVAKRADAAYVHRRSRDWLKLKCSTGQEFVVGGFTDPAGSRTGFGALLLGYFEDGLLRYAGKAGTGFSTAVLTALRHRLDGLEQRRSPFHDEVREKGAHWVRPELVAQIAFTEWTPAGRVRHPRYLGLREDKPAEEVVRERP</sequence>
<dbReference type="CDD" id="cd07906">
    <property type="entry name" value="Adenylation_DNA_ligase_LigD_LigC"/>
    <property type="match status" value="1"/>
</dbReference>
<dbReference type="EC" id="6.5.1.1" evidence="2"/>
<comment type="catalytic activity">
    <reaction evidence="4">
        <text>ATP + (deoxyribonucleotide)n-3'-hydroxyl + 5'-phospho-(deoxyribonucleotide)m = (deoxyribonucleotide)n+m + AMP + diphosphate.</text>
        <dbReference type="EC" id="6.5.1.1"/>
    </reaction>
</comment>
<keyword evidence="3 6" id="KW-0436">Ligase</keyword>
<evidence type="ECO:0000256" key="4">
    <source>
        <dbReference type="ARBA" id="ARBA00034003"/>
    </source>
</evidence>
<dbReference type="NCBIfam" id="TIGR02779">
    <property type="entry name" value="NHEJ_ligase_lig"/>
    <property type="match status" value="1"/>
</dbReference>
<dbReference type="InterPro" id="IPR014146">
    <property type="entry name" value="LigD_ligase_dom"/>
</dbReference>
<dbReference type="PANTHER" id="PTHR45674">
    <property type="entry name" value="DNA LIGASE 1/3 FAMILY MEMBER"/>
    <property type="match status" value="1"/>
</dbReference>
<dbReference type="GO" id="GO:0003910">
    <property type="term" value="F:DNA ligase (ATP) activity"/>
    <property type="evidence" value="ECO:0007669"/>
    <property type="project" value="UniProtKB-EC"/>
</dbReference>